<sequence>MQQWLLENALGLEPARENERLVKRTQDNK</sequence>
<name>A0A7X0HMF8_9ACTN</name>
<accession>A0A7X0HMF8</accession>
<evidence type="ECO:0000313" key="1">
    <source>
        <dbReference type="EMBL" id="MBB6440148.1"/>
    </source>
</evidence>
<proteinExistence type="predicted"/>
<comment type="caution">
    <text evidence="1">The sequence shown here is derived from an EMBL/GenBank/DDBJ whole genome shotgun (WGS) entry which is preliminary data.</text>
</comment>
<dbReference type="EMBL" id="JACHEM010000040">
    <property type="protein sequence ID" value="MBB6440148.1"/>
    <property type="molecule type" value="Genomic_DNA"/>
</dbReference>
<reference evidence="1 2" key="1">
    <citation type="submission" date="2020-08" db="EMBL/GenBank/DDBJ databases">
        <title>Genomic Encyclopedia of Type Strains, Phase IV (KMG-IV): sequencing the most valuable type-strain genomes for metagenomic binning, comparative biology and taxonomic classification.</title>
        <authorList>
            <person name="Goeker M."/>
        </authorList>
    </citation>
    <scope>NUCLEOTIDE SEQUENCE [LARGE SCALE GENOMIC DNA]</scope>
    <source>
        <strain evidence="1 2">DSM 40141</strain>
    </source>
</reference>
<dbReference type="AlphaFoldDB" id="A0A7X0HMF8"/>
<gene>
    <name evidence="1" type="ORF">HNQ79_006661</name>
</gene>
<protein>
    <submittedName>
        <fullName evidence="1">Uncharacterized protein</fullName>
    </submittedName>
</protein>
<organism evidence="1 2">
    <name type="scientific">Streptomyces candidus</name>
    <dbReference type="NCBI Taxonomy" id="67283"/>
    <lineage>
        <taxon>Bacteria</taxon>
        <taxon>Bacillati</taxon>
        <taxon>Actinomycetota</taxon>
        <taxon>Actinomycetes</taxon>
        <taxon>Kitasatosporales</taxon>
        <taxon>Streptomycetaceae</taxon>
        <taxon>Streptomyces</taxon>
    </lineage>
</organism>
<dbReference type="Proteomes" id="UP000540423">
    <property type="component" value="Unassembled WGS sequence"/>
</dbReference>
<keyword evidence="2" id="KW-1185">Reference proteome</keyword>
<evidence type="ECO:0000313" key="2">
    <source>
        <dbReference type="Proteomes" id="UP000540423"/>
    </source>
</evidence>